<dbReference type="SUPFAM" id="SSF51338">
    <property type="entry name" value="Composite domain of metallo-dependent hydrolases"/>
    <property type="match status" value="1"/>
</dbReference>
<dbReference type="RefSeq" id="WP_013270122.1">
    <property type="nucleotide sequence ID" value="NC_014375.1"/>
</dbReference>
<dbReference type="InterPro" id="IPR051781">
    <property type="entry name" value="Metallo-dep_Hydrolase"/>
</dbReference>
<evidence type="ECO:0000256" key="1">
    <source>
        <dbReference type="SAM" id="SignalP"/>
    </source>
</evidence>
<dbReference type="InParanoid" id="D9QM95"/>
<keyword evidence="3" id="KW-0378">Hydrolase</keyword>
<dbReference type="AlphaFoldDB" id="D9QM95"/>
<accession>D9QM95</accession>
<dbReference type="PROSITE" id="PS51257">
    <property type="entry name" value="PROKAR_LIPOPROTEIN"/>
    <property type="match status" value="1"/>
</dbReference>
<dbReference type="PANTHER" id="PTHR43135">
    <property type="entry name" value="ALPHA-D-RIBOSE 1-METHYLPHOSPHONATE 5-TRIPHOSPHATE DIPHOSPHATASE"/>
    <property type="match status" value="1"/>
</dbReference>
<dbReference type="Pfam" id="PF01979">
    <property type="entry name" value="Amidohydro_1"/>
    <property type="match status" value="1"/>
</dbReference>
<evidence type="ECO:0000259" key="2">
    <source>
        <dbReference type="Pfam" id="PF01979"/>
    </source>
</evidence>
<dbReference type="PANTHER" id="PTHR43135:SF3">
    <property type="entry name" value="ALPHA-D-RIBOSE 1-METHYLPHOSPHONATE 5-TRIPHOSPHATE DIPHOSPHATASE"/>
    <property type="match status" value="1"/>
</dbReference>
<dbReference type="InterPro" id="IPR011059">
    <property type="entry name" value="Metal-dep_hydrolase_composite"/>
</dbReference>
<dbReference type="Proteomes" id="UP000002696">
    <property type="component" value="Chromosome"/>
</dbReference>
<keyword evidence="4" id="KW-1185">Reference proteome</keyword>
<protein>
    <submittedName>
        <fullName evidence="3">Amidohydrolase</fullName>
    </submittedName>
</protein>
<feature type="domain" description="Amidohydrolase-related" evidence="2">
    <location>
        <begin position="85"/>
        <end position="441"/>
    </location>
</feature>
<keyword evidence="1" id="KW-0732">Signal</keyword>
<dbReference type="InterPro" id="IPR032466">
    <property type="entry name" value="Metal_Hydrolase"/>
</dbReference>
<dbReference type="OrthoDB" id="8098664at2"/>
<dbReference type="KEGG" id="bsb:Bresu_2714"/>
<reference evidence="4" key="1">
    <citation type="journal article" date="2011" name="J. Bacteriol.">
        <title>Genome sequences of eight morphologically diverse alphaproteobacteria.</title>
        <authorList>
            <consortium name="US DOE Joint Genome Institute"/>
            <person name="Brown P.J."/>
            <person name="Kysela D.T."/>
            <person name="Buechlein A."/>
            <person name="Hemmerich C."/>
            <person name="Brun Y.V."/>
        </authorList>
    </citation>
    <scope>NUCLEOTIDE SEQUENCE [LARGE SCALE GENOMIC DNA]</scope>
    <source>
        <strain evidence="4">ATCC 15264 / DSM 4735 / LMG 14903 / NBRC 16000 / CB 81</strain>
    </source>
</reference>
<organism evidence="3 4">
    <name type="scientific">Brevundimonas subvibrioides (strain ATCC 15264 / DSM 4735 / LMG 14903 / NBRC 16000 / CB 81)</name>
    <name type="common">Caulobacter subvibrioides</name>
    <dbReference type="NCBI Taxonomy" id="633149"/>
    <lineage>
        <taxon>Bacteria</taxon>
        <taxon>Pseudomonadati</taxon>
        <taxon>Pseudomonadota</taxon>
        <taxon>Alphaproteobacteria</taxon>
        <taxon>Caulobacterales</taxon>
        <taxon>Caulobacteraceae</taxon>
        <taxon>Brevundimonas</taxon>
    </lineage>
</organism>
<dbReference type="Gene3D" id="3.20.20.140">
    <property type="entry name" value="Metal-dependent hydrolases"/>
    <property type="match status" value="1"/>
</dbReference>
<gene>
    <name evidence="3" type="ordered locus">Bresu_2714</name>
</gene>
<dbReference type="SUPFAM" id="SSF51556">
    <property type="entry name" value="Metallo-dependent hydrolases"/>
    <property type="match status" value="1"/>
</dbReference>
<evidence type="ECO:0000313" key="4">
    <source>
        <dbReference type="Proteomes" id="UP000002696"/>
    </source>
</evidence>
<proteinExistence type="predicted"/>
<dbReference type="STRING" id="633149.Bresu_2714"/>
<evidence type="ECO:0000313" key="3">
    <source>
        <dbReference type="EMBL" id="ADL02021.1"/>
    </source>
</evidence>
<dbReference type="HOGENOM" id="CLU_023620_4_1_5"/>
<feature type="chain" id="PRO_5003127001" evidence="1">
    <location>
        <begin position="27"/>
        <end position="467"/>
    </location>
</feature>
<dbReference type="Gene3D" id="2.30.40.10">
    <property type="entry name" value="Urease, subunit C, domain 1"/>
    <property type="match status" value="1"/>
</dbReference>
<dbReference type="InterPro" id="IPR006680">
    <property type="entry name" value="Amidohydro-rel"/>
</dbReference>
<dbReference type="GO" id="GO:0016810">
    <property type="term" value="F:hydrolase activity, acting on carbon-nitrogen (but not peptide) bonds"/>
    <property type="evidence" value="ECO:0007669"/>
    <property type="project" value="InterPro"/>
</dbReference>
<dbReference type="eggNOG" id="COG1228">
    <property type="taxonomic scope" value="Bacteria"/>
</dbReference>
<sequence>MRTGRSMWPTAGPLLVALALVGCASAPPGPVADLAIDNVNVIDTRTGAVAVSRTILIAGERIEAVVPAGSRSLATRRVDGKGAWAIPGLWDAHLHLLQDDAGSALRTAPTLPGYGITHVRDMGSSAAALQAFRAAEPTIEGPVVLASGPTFWAIELPYGDKSQQRLVAPDADMDAQVGQAAALGADFIKVYAGFGPERLEALANAARRTGLPLAGHAQSGLDLDAQARLGLSTIEHLETSTFAGCGVDPDVYFDRIIAARFGGSGETIPDITADFAADLDRPACVAMFERAAAAGLAITPTLEATLLPPSLVRGLAETLPPDQRESCDVYLRGFGDLTPTSETRYLAAGAALLGMIREAGVPLLAGTDAPAFCGTPGPSLARELRLLGEAGLTPLEVLQSATLNPARALGFSDSLGAVAPGREAHVLLLGGNPLDSPAAYARPVGLFTQGRWRDEGDLDRLRLPSSD</sequence>
<dbReference type="EMBL" id="CP002102">
    <property type="protein sequence ID" value="ADL02021.1"/>
    <property type="molecule type" value="Genomic_DNA"/>
</dbReference>
<feature type="signal peptide" evidence="1">
    <location>
        <begin position="1"/>
        <end position="26"/>
    </location>
</feature>
<name>D9QM95_BRESC</name>